<accession>A0A8X8W160</accession>
<evidence type="ECO:0000313" key="3">
    <source>
        <dbReference type="EMBL" id="KAG6386197.1"/>
    </source>
</evidence>
<dbReference type="SUPFAM" id="SSF57756">
    <property type="entry name" value="Retrovirus zinc finger-like domains"/>
    <property type="match status" value="3"/>
</dbReference>
<dbReference type="GO" id="GO:0008270">
    <property type="term" value="F:zinc ion binding"/>
    <property type="evidence" value="ECO:0007669"/>
    <property type="project" value="UniProtKB-KW"/>
</dbReference>
<reference evidence="3" key="2">
    <citation type="submission" date="2020-08" db="EMBL/GenBank/DDBJ databases">
        <title>Plant Genome Project.</title>
        <authorList>
            <person name="Zhang R.-G."/>
        </authorList>
    </citation>
    <scope>NUCLEOTIDE SEQUENCE</scope>
    <source>
        <strain evidence="3">Huo1</strain>
        <tissue evidence="3">Leaf</tissue>
    </source>
</reference>
<evidence type="ECO:0000256" key="1">
    <source>
        <dbReference type="PROSITE-ProRule" id="PRU00047"/>
    </source>
</evidence>
<proteinExistence type="predicted"/>
<dbReference type="Proteomes" id="UP000298416">
    <property type="component" value="Unassembled WGS sequence"/>
</dbReference>
<keyword evidence="1" id="KW-0479">Metal-binding</keyword>
<dbReference type="Pfam" id="PF00098">
    <property type="entry name" value="zf-CCHC"/>
    <property type="match status" value="1"/>
</dbReference>
<dbReference type="SMART" id="SM00343">
    <property type="entry name" value="ZnF_C2HC"/>
    <property type="match status" value="6"/>
</dbReference>
<dbReference type="InterPro" id="IPR036875">
    <property type="entry name" value="Znf_CCHC_sf"/>
</dbReference>
<dbReference type="PANTHER" id="PTHR46978:SF1">
    <property type="entry name" value="ZINC KNUCKLE (CCHC-TYPE) FAMILY PROTEIN"/>
    <property type="match status" value="1"/>
</dbReference>
<dbReference type="PANTHER" id="PTHR46978">
    <property type="entry name" value="ZINC KNUCKLE (CCHC-TYPE) FAMILY PROTEIN"/>
    <property type="match status" value="1"/>
</dbReference>
<feature type="domain" description="CCHC-type" evidence="2">
    <location>
        <begin position="168"/>
        <end position="183"/>
    </location>
</feature>
<sequence length="463" mass="51401">MASEGHTDPGLDSADLAHTTQIAKKAKNVDAADVTRVDIGYGSLASSSEDPIKELVIQASATEEERVGEYGSNINNDYDINSERASDDAKASLLVDDYDINPQARRQNLILKKLLRAPRYFDCPESTRLANELSEDDDNGTANKGHKSCYICGDIDHSGNNCKKANVCIVCSGKGHLMKDCPNKNSELDSTPTPCLRCGNTGHDMFSCTQNYDPEDLKAIECYICKQPGHLYCVDNKEEWPNKASCYRCGQPGHFGPECTKSNILPFDFQLFCHKCKERGHSSTQCPPKQRLGRKVSNTAWTLFHRQGPQRKLKGRGYFLLAKTKEKNPSKHQLHCRQVQPRILAVQHMSSHNNAAIQITGLNLLDSQQVRAHVAHTLDFTTLGSQTSETLVSTSASNFRLGPHTNSQIRNSPSLGRMSELIGVVGLVSFQTSANATDHWRTEFVVQIFSLLSLDFEFFLYGK</sequence>
<feature type="domain" description="CCHC-type" evidence="2">
    <location>
        <begin position="273"/>
        <end position="287"/>
    </location>
</feature>
<dbReference type="PROSITE" id="PS50158">
    <property type="entry name" value="ZF_CCHC"/>
    <property type="match status" value="3"/>
</dbReference>
<keyword evidence="4" id="KW-1185">Reference proteome</keyword>
<gene>
    <name evidence="3" type="ORF">SASPL_155088</name>
</gene>
<evidence type="ECO:0000259" key="2">
    <source>
        <dbReference type="PROSITE" id="PS50158"/>
    </source>
</evidence>
<keyword evidence="1" id="KW-0862">Zinc</keyword>
<dbReference type="GO" id="GO:0003676">
    <property type="term" value="F:nucleic acid binding"/>
    <property type="evidence" value="ECO:0007669"/>
    <property type="project" value="InterPro"/>
</dbReference>
<organism evidence="3">
    <name type="scientific">Salvia splendens</name>
    <name type="common">Scarlet sage</name>
    <dbReference type="NCBI Taxonomy" id="180675"/>
    <lineage>
        <taxon>Eukaryota</taxon>
        <taxon>Viridiplantae</taxon>
        <taxon>Streptophyta</taxon>
        <taxon>Embryophyta</taxon>
        <taxon>Tracheophyta</taxon>
        <taxon>Spermatophyta</taxon>
        <taxon>Magnoliopsida</taxon>
        <taxon>eudicotyledons</taxon>
        <taxon>Gunneridae</taxon>
        <taxon>Pentapetalae</taxon>
        <taxon>asterids</taxon>
        <taxon>lamiids</taxon>
        <taxon>Lamiales</taxon>
        <taxon>Lamiaceae</taxon>
        <taxon>Nepetoideae</taxon>
        <taxon>Mentheae</taxon>
        <taxon>Salviinae</taxon>
        <taxon>Salvia</taxon>
        <taxon>Salvia subgen. Calosphace</taxon>
        <taxon>core Calosphace</taxon>
    </lineage>
</organism>
<feature type="domain" description="CCHC-type" evidence="2">
    <location>
        <begin position="246"/>
        <end position="261"/>
    </location>
</feature>
<evidence type="ECO:0000313" key="4">
    <source>
        <dbReference type="Proteomes" id="UP000298416"/>
    </source>
</evidence>
<dbReference type="AlphaFoldDB" id="A0A8X8W160"/>
<name>A0A8X8W160_SALSN</name>
<reference evidence="3" key="1">
    <citation type="submission" date="2018-01" db="EMBL/GenBank/DDBJ databases">
        <authorList>
            <person name="Mao J.F."/>
        </authorList>
    </citation>
    <scope>NUCLEOTIDE SEQUENCE</scope>
    <source>
        <strain evidence="3">Huo1</strain>
        <tissue evidence="3">Leaf</tissue>
    </source>
</reference>
<dbReference type="InterPro" id="IPR001878">
    <property type="entry name" value="Znf_CCHC"/>
</dbReference>
<comment type="caution">
    <text evidence="3">The sequence shown here is derived from an EMBL/GenBank/DDBJ whole genome shotgun (WGS) entry which is preliminary data.</text>
</comment>
<dbReference type="Gene3D" id="4.10.60.10">
    <property type="entry name" value="Zinc finger, CCHC-type"/>
    <property type="match status" value="3"/>
</dbReference>
<protein>
    <recommendedName>
        <fullName evidence="2">CCHC-type domain-containing protein</fullName>
    </recommendedName>
</protein>
<keyword evidence="1" id="KW-0863">Zinc-finger</keyword>
<dbReference type="EMBL" id="PNBA02000022">
    <property type="protein sequence ID" value="KAG6386197.1"/>
    <property type="molecule type" value="Genomic_DNA"/>
</dbReference>